<protein>
    <recommendedName>
        <fullName evidence="2">Peptidase S3 domain-containing protein</fullName>
    </recommendedName>
</protein>
<name>A0A371D3S3_9APHY</name>
<evidence type="ECO:0000259" key="2">
    <source>
        <dbReference type="Pfam" id="PF00944"/>
    </source>
</evidence>
<sequence>MAGHYSERQRLRARLTNHHPDAFFDTYGTVSGLPFVYKTGTAWRRRELRPVYDNPITSSWVGIVKSIEAYLQDHGQQFTAGFGWANAGDQTPFCPLLVTIGMEPMSVAFEDAKIAADYVKSTILGNAGFPDIDVAIWEWSTSFAGVGPKLPSLGIAVSDAVAQLIHPFTSSLGLAIAPLKTPHIEGTVGLYLRSGDAGDDVLALTVAHVSRPPAMYPGNTGLSHRVSDKHDERIIARGEKANQYSVHVIEETKSKTDLQEEADTRDLEMLTRYLKSAEAKIRYSKACLNQLSRDPSERCIGHVLHADPIGVSPGPDGFTVDWAVIKLSEDAFDWKDFGGNQMYIGGNISAMQYQELLYPNLADRVGYKYPMDGLLDIVGTSSVPESEIRQPTQRNAKGDPAMPVIKNGRGTGTTVGWVNGLKSLVRHSDYDDIKFTSLETTILPYSQPGGFSNRGDSGSIIVDRRGRVVALLTGGGGTTNETDITFATAWYDLEPLIKSTLPDADLY</sequence>
<proteinExistence type="predicted"/>
<feature type="domain" description="Peptidase S3" evidence="2">
    <location>
        <begin position="446"/>
        <end position="499"/>
    </location>
</feature>
<dbReference type="OrthoDB" id="5424209at2759"/>
<dbReference type="Proteomes" id="UP000256964">
    <property type="component" value="Unassembled WGS sequence"/>
</dbReference>
<dbReference type="InterPro" id="IPR000930">
    <property type="entry name" value="Peptidase_S3"/>
</dbReference>
<organism evidence="3 4">
    <name type="scientific">Lentinus brumalis</name>
    <dbReference type="NCBI Taxonomy" id="2498619"/>
    <lineage>
        <taxon>Eukaryota</taxon>
        <taxon>Fungi</taxon>
        <taxon>Dikarya</taxon>
        <taxon>Basidiomycota</taxon>
        <taxon>Agaricomycotina</taxon>
        <taxon>Agaricomycetes</taxon>
        <taxon>Polyporales</taxon>
        <taxon>Polyporaceae</taxon>
        <taxon>Lentinus</taxon>
    </lineage>
</organism>
<gene>
    <name evidence="3" type="ORF">OH76DRAFT_1456816</name>
</gene>
<evidence type="ECO:0000256" key="1">
    <source>
        <dbReference type="SAM" id="MobiDB-lite"/>
    </source>
</evidence>
<reference evidence="3 4" key="1">
    <citation type="journal article" date="2018" name="Biotechnol. Biofuels">
        <title>Integrative visual omics of the white-rot fungus Polyporus brumalis exposes the biotechnological potential of its oxidative enzymes for delignifying raw plant biomass.</title>
        <authorList>
            <person name="Miyauchi S."/>
            <person name="Rancon A."/>
            <person name="Drula E."/>
            <person name="Hage H."/>
            <person name="Chaduli D."/>
            <person name="Favel A."/>
            <person name="Grisel S."/>
            <person name="Henrissat B."/>
            <person name="Herpoel-Gimbert I."/>
            <person name="Ruiz-Duenas F.J."/>
            <person name="Chevret D."/>
            <person name="Hainaut M."/>
            <person name="Lin J."/>
            <person name="Wang M."/>
            <person name="Pangilinan J."/>
            <person name="Lipzen A."/>
            <person name="Lesage-Meessen L."/>
            <person name="Navarro D."/>
            <person name="Riley R."/>
            <person name="Grigoriev I.V."/>
            <person name="Zhou S."/>
            <person name="Raouche S."/>
            <person name="Rosso M.N."/>
        </authorList>
    </citation>
    <scope>NUCLEOTIDE SEQUENCE [LARGE SCALE GENOMIC DNA]</scope>
    <source>
        <strain evidence="3 4">BRFM 1820</strain>
    </source>
</reference>
<dbReference type="Pfam" id="PF00944">
    <property type="entry name" value="Peptidase_S3"/>
    <property type="match status" value="1"/>
</dbReference>
<feature type="region of interest" description="Disordered" evidence="1">
    <location>
        <begin position="385"/>
        <end position="405"/>
    </location>
</feature>
<evidence type="ECO:0000313" key="3">
    <source>
        <dbReference type="EMBL" id="RDX47194.1"/>
    </source>
</evidence>
<dbReference type="Gene3D" id="2.40.10.10">
    <property type="entry name" value="Trypsin-like serine proteases"/>
    <property type="match status" value="1"/>
</dbReference>
<feature type="compositionally biased region" description="Polar residues" evidence="1">
    <location>
        <begin position="385"/>
        <end position="395"/>
    </location>
</feature>
<dbReference type="EMBL" id="KZ857420">
    <property type="protein sequence ID" value="RDX47194.1"/>
    <property type="molecule type" value="Genomic_DNA"/>
</dbReference>
<keyword evidence="4" id="KW-1185">Reference proteome</keyword>
<dbReference type="GO" id="GO:0006508">
    <property type="term" value="P:proteolysis"/>
    <property type="evidence" value="ECO:0007669"/>
    <property type="project" value="InterPro"/>
</dbReference>
<dbReference type="SUPFAM" id="SSF50494">
    <property type="entry name" value="Trypsin-like serine proteases"/>
    <property type="match status" value="1"/>
</dbReference>
<dbReference type="InterPro" id="IPR009003">
    <property type="entry name" value="Peptidase_S1_PA"/>
</dbReference>
<evidence type="ECO:0000313" key="4">
    <source>
        <dbReference type="Proteomes" id="UP000256964"/>
    </source>
</evidence>
<dbReference type="InterPro" id="IPR043504">
    <property type="entry name" value="Peptidase_S1_PA_chymotrypsin"/>
</dbReference>
<dbReference type="AlphaFoldDB" id="A0A371D3S3"/>
<dbReference type="GO" id="GO:0004252">
    <property type="term" value="F:serine-type endopeptidase activity"/>
    <property type="evidence" value="ECO:0007669"/>
    <property type="project" value="InterPro"/>
</dbReference>
<accession>A0A371D3S3</accession>